<dbReference type="AlphaFoldDB" id="A0A9W6WKG9"/>
<organism evidence="2 3">
    <name type="scientific">Candida boidinii</name>
    <name type="common">Yeast</name>
    <dbReference type="NCBI Taxonomy" id="5477"/>
    <lineage>
        <taxon>Eukaryota</taxon>
        <taxon>Fungi</taxon>
        <taxon>Dikarya</taxon>
        <taxon>Ascomycota</taxon>
        <taxon>Saccharomycotina</taxon>
        <taxon>Pichiomycetes</taxon>
        <taxon>Pichiales</taxon>
        <taxon>Pichiaceae</taxon>
        <taxon>Ogataea</taxon>
        <taxon>Ogataea/Candida clade</taxon>
    </lineage>
</organism>
<dbReference type="Proteomes" id="UP001165120">
    <property type="component" value="Unassembled WGS sequence"/>
</dbReference>
<evidence type="ECO:0000256" key="1">
    <source>
        <dbReference type="SAM" id="MobiDB-lite"/>
    </source>
</evidence>
<accession>A0A9W6WKG9</accession>
<name>A0A9W6WKG9_CANBO</name>
<keyword evidence="3" id="KW-1185">Reference proteome</keyword>
<evidence type="ECO:0000313" key="3">
    <source>
        <dbReference type="Proteomes" id="UP001165120"/>
    </source>
</evidence>
<comment type="caution">
    <text evidence="2">The sequence shown here is derived from an EMBL/GenBank/DDBJ whole genome shotgun (WGS) entry which is preliminary data.</text>
</comment>
<feature type="compositionally biased region" description="Low complexity" evidence="1">
    <location>
        <begin position="88"/>
        <end position="101"/>
    </location>
</feature>
<gene>
    <name evidence="2" type="ORF">Cboi02_000629200</name>
</gene>
<reference evidence="2" key="1">
    <citation type="submission" date="2023-04" db="EMBL/GenBank/DDBJ databases">
        <title>Candida boidinii NBRC 10035.</title>
        <authorList>
            <person name="Ichikawa N."/>
            <person name="Sato H."/>
            <person name="Tonouchi N."/>
        </authorList>
    </citation>
    <scope>NUCLEOTIDE SEQUENCE</scope>
    <source>
        <strain evidence="2">NBRC 10035</strain>
    </source>
</reference>
<sequence>MKLSTRGPQPSSTPTASSYIFSSESSTELAKLRERLESVELKYASEQYENRRLKAYIMNNGGSEDIISSLSPFRTPKRPVSIGSPIALSFTGSTPSSGSRSSELESERAVNAKLQNKLVELQAELARVKGSQRSSIVKFKLKT</sequence>
<feature type="compositionally biased region" description="Polar residues" evidence="1">
    <location>
        <begin position="1"/>
        <end position="16"/>
    </location>
</feature>
<proteinExistence type="predicted"/>
<feature type="region of interest" description="Disordered" evidence="1">
    <location>
        <begin position="1"/>
        <end position="25"/>
    </location>
</feature>
<dbReference type="EMBL" id="BSXN01003818">
    <property type="protein sequence ID" value="GME80023.1"/>
    <property type="molecule type" value="Genomic_DNA"/>
</dbReference>
<protein>
    <submittedName>
        <fullName evidence="2">Unnamed protein product</fullName>
    </submittedName>
</protein>
<evidence type="ECO:0000313" key="2">
    <source>
        <dbReference type="EMBL" id="GME80023.1"/>
    </source>
</evidence>
<feature type="region of interest" description="Disordered" evidence="1">
    <location>
        <begin position="84"/>
        <end position="107"/>
    </location>
</feature>